<name>A0A4W3HVG2_CALMI</name>
<reference evidence="2" key="1">
    <citation type="journal article" date="2006" name="Science">
        <title>Ancient noncoding elements conserved in the human genome.</title>
        <authorList>
            <person name="Venkatesh B."/>
            <person name="Kirkness E.F."/>
            <person name="Loh Y.H."/>
            <person name="Halpern A.L."/>
            <person name="Lee A.P."/>
            <person name="Johnson J."/>
            <person name="Dandona N."/>
            <person name="Viswanathan L.D."/>
            <person name="Tay A."/>
            <person name="Venter J.C."/>
            <person name="Strausberg R.L."/>
            <person name="Brenner S."/>
        </authorList>
    </citation>
    <scope>NUCLEOTIDE SEQUENCE [LARGE SCALE GENOMIC DNA]</scope>
</reference>
<accession>A0A4W3HVG2</accession>
<dbReference type="AlphaFoldDB" id="A0A4W3HVG2"/>
<evidence type="ECO:0000313" key="2">
    <source>
        <dbReference type="Proteomes" id="UP000314986"/>
    </source>
</evidence>
<evidence type="ECO:0000313" key="1">
    <source>
        <dbReference type="Ensembl" id="ENSCMIP00000020331.1"/>
    </source>
</evidence>
<organism evidence="1 2">
    <name type="scientific">Callorhinchus milii</name>
    <name type="common">Ghost shark</name>
    <dbReference type="NCBI Taxonomy" id="7868"/>
    <lineage>
        <taxon>Eukaryota</taxon>
        <taxon>Metazoa</taxon>
        <taxon>Chordata</taxon>
        <taxon>Craniata</taxon>
        <taxon>Vertebrata</taxon>
        <taxon>Chondrichthyes</taxon>
        <taxon>Holocephali</taxon>
        <taxon>Chimaeriformes</taxon>
        <taxon>Callorhinchidae</taxon>
        <taxon>Callorhinchus</taxon>
    </lineage>
</organism>
<sequence>VLRLRYFSTRNPVPSQDQEDFKNCHTSLPGSDLEIILRVKIAICFQKGRSKVFCRLYCKVQ</sequence>
<protein>
    <submittedName>
        <fullName evidence="1">Uncharacterized protein</fullName>
    </submittedName>
</protein>
<dbReference type="InParanoid" id="A0A4W3HVG2"/>
<keyword evidence="2" id="KW-1185">Reference proteome</keyword>
<reference evidence="1" key="4">
    <citation type="submission" date="2025-08" db="UniProtKB">
        <authorList>
            <consortium name="Ensembl"/>
        </authorList>
    </citation>
    <scope>IDENTIFICATION</scope>
</reference>
<reference evidence="2" key="3">
    <citation type="journal article" date="2014" name="Nature">
        <title>Elephant shark genome provides unique insights into gnathostome evolution.</title>
        <authorList>
            <consortium name="International Elephant Shark Genome Sequencing Consortium"/>
            <person name="Venkatesh B."/>
            <person name="Lee A.P."/>
            <person name="Ravi V."/>
            <person name="Maurya A.K."/>
            <person name="Lian M.M."/>
            <person name="Swann J.B."/>
            <person name="Ohta Y."/>
            <person name="Flajnik M.F."/>
            <person name="Sutoh Y."/>
            <person name="Kasahara M."/>
            <person name="Hoon S."/>
            <person name="Gangu V."/>
            <person name="Roy S.W."/>
            <person name="Irimia M."/>
            <person name="Korzh V."/>
            <person name="Kondrychyn I."/>
            <person name="Lim Z.W."/>
            <person name="Tay B.H."/>
            <person name="Tohari S."/>
            <person name="Kong K.W."/>
            <person name="Ho S."/>
            <person name="Lorente-Galdos B."/>
            <person name="Quilez J."/>
            <person name="Marques-Bonet T."/>
            <person name="Raney B.J."/>
            <person name="Ingham P.W."/>
            <person name="Tay A."/>
            <person name="Hillier L.W."/>
            <person name="Minx P."/>
            <person name="Boehm T."/>
            <person name="Wilson R.K."/>
            <person name="Brenner S."/>
            <person name="Warren W.C."/>
        </authorList>
    </citation>
    <scope>NUCLEOTIDE SEQUENCE [LARGE SCALE GENOMIC DNA]</scope>
</reference>
<reference evidence="1" key="5">
    <citation type="submission" date="2025-09" db="UniProtKB">
        <authorList>
            <consortium name="Ensembl"/>
        </authorList>
    </citation>
    <scope>IDENTIFICATION</scope>
</reference>
<proteinExistence type="predicted"/>
<dbReference type="Proteomes" id="UP000314986">
    <property type="component" value="Unassembled WGS sequence"/>
</dbReference>
<dbReference type="Ensembl" id="ENSCMIT00000020703.1">
    <property type="protein sequence ID" value="ENSCMIP00000020331.1"/>
    <property type="gene ID" value="ENSCMIG00000009379.1"/>
</dbReference>
<reference evidence="2" key="2">
    <citation type="journal article" date="2007" name="PLoS Biol.">
        <title>Survey sequencing and comparative analysis of the elephant shark (Callorhinchus milii) genome.</title>
        <authorList>
            <person name="Venkatesh B."/>
            <person name="Kirkness E.F."/>
            <person name="Loh Y.H."/>
            <person name="Halpern A.L."/>
            <person name="Lee A.P."/>
            <person name="Johnson J."/>
            <person name="Dandona N."/>
            <person name="Viswanathan L.D."/>
            <person name="Tay A."/>
            <person name="Venter J.C."/>
            <person name="Strausberg R.L."/>
            <person name="Brenner S."/>
        </authorList>
    </citation>
    <scope>NUCLEOTIDE SEQUENCE [LARGE SCALE GENOMIC DNA]</scope>
</reference>